<protein>
    <recommendedName>
        <fullName evidence="6">Acyltransferase</fullName>
    </recommendedName>
</protein>
<evidence type="ECO:0000259" key="2">
    <source>
        <dbReference type="Pfam" id="PF01757"/>
    </source>
</evidence>
<evidence type="ECO:0000313" key="5">
    <source>
        <dbReference type="Proteomes" id="UP000249739"/>
    </source>
</evidence>
<dbReference type="PANTHER" id="PTHR23028">
    <property type="entry name" value="ACETYLTRANSFERASE"/>
    <property type="match status" value="1"/>
</dbReference>
<organism evidence="4 5">
    <name type="scientific">Micavibrio aeruginosavorus</name>
    <dbReference type="NCBI Taxonomy" id="349221"/>
    <lineage>
        <taxon>Bacteria</taxon>
        <taxon>Pseudomonadati</taxon>
        <taxon>Bdellovibrionota</taxon>
        <taxon>Bdellovibrionia</taxon>
        <taxon>Bdellovibrionales</taxon>
        <taxon>Pseudobdellovibrionaceae</taxon>
        <taxon>Micavibrio</taxon>
    </lineage>
</organism>
<comment type="caution">
    <text evidence="4">The sequence shown here is derived from an EMBL/GenBank/DDBJ whole genome shotgun (WGS) entry which is preliminary data.</text>
</comment>
<name>A0A2W5FS90_9BACT</name>
<dbReference type="Proteomes" id="UP000249739">
    <property type="component" value="Unassembled WGS sequence"/>
</dbReference>
<feature type="transmembrane region" description="Helical" evidence="1">
    <location>
        <begin position="159"/>
        <end position="175"/>
    </location>
</feature>
<feature type="transmembrane region" description="Helical" evidence="1">
    <location>
        <begin position="48"/>
        <end position="68"/>
    </location>
</feature>
<gene>
    <name evidence="4" type="ORF">DI586_02860</name>
</gene>
<evidence type="ECO:0000259" key="3">
    <source>
        <dbReference type="Pfam" id="PF19040"/>
    </source>
</evidence>
<feature type="transmembrane region" description="Helical" evidence="1">
    <location>
        <begin position="363"/>
        <end position="382"/>
    </location>
</feature>
<feature type="transmembrane region" description="Helical" evidence="1">
    <location>
        <begin position="205"/>
        <end position="228"/>
    </location>
</feature>
<evidence type="ECO:0008006" key="6">
    <source>
        <dbReference type="Google" id="ProtNLM"/>
    </source>
</evidence>
<dbReference type="InterPro" id="IPR043968">
    <property type="entry name" value="SGNH"/>
</dbReference>
<dbReference type="AlphaFoldDB" id="A0A2W5FS90"/>
<feature type="transmembrane region" description="Helical" evidence="1">
    <location>
        <begin position="302"/>
        <end position="321"/>
    </location>
</feature>
<proteinExistence type="predicted"/>
<dbReference type="Pfam" id="PF01757">
    <property type="entry name" value="Acyl_transf_3"/>
    <property type="match status" value="1"/>
</dbReference>
<dbReference type="EMBL" id="QFOT01000018">
    <property type="protein sequence ID" value="PZP56687.1"/>
    <property type="molecule type" value="Genomic_DNA"/>
</dbReference>
<evidence type="ECO:0000256" key="1">
    <source>
        <dbReference type="SAM" id="Phobius"/>
    </source>
</evidence>
<accession>A0A2W5FS90</accession>
<keyword evidence="1" id="KW-1133">Transmembrane helix</keyword>
<feature type="transmembrane region" description="Helical" evidence="1">
    <location>
        <begin position="327"/>
        <end position="348"/>
    </location>
</feature>
<feature type="domain" description="Acyltransferase 3" evidence="2">
    <location>
        <begin position="23"/>
        <end position="344"/>
    </location>
</feature>
<dbReference type="InterPro" id="IPR050879">
    <property type="entry name" value="Acyltransferase_3"/>
</dbReference>
<reference evidence="4 5" key="1">
    <citation type="submission" date="2017-08" db="EMBL/GenBank/DDBJ databases">
        <title>Infants hospitalized years apart are colonized by the same room-sourced microbial strains.</title>
        <authorList>
            <person name="Brooks B."/>
            <person name="Olm M.R."/>
            <person name="Firek B.A."/>
            <person name="Baker R."/>
            <person name="Thomas B.C."/>
            <person name="Morowitz M.J."/>
            <person name="Banfield J.F."/>
        </authorList>
    </citation>
    <scope>NUCLEOTIDE SEQUENCE [LARGE SCALE GENOMIC DNA]</scope>
    <source>
        <strain evidence="4">S2_006_000_R2_64</strain>
    </source>
</reference>
<dbReference type="PANTHER" id="PTHR23028:SF53">
    <property type="entry name" value="ACYL_TRANSF_3 DOMAIN-CONTAINING PROTEIN"/>
    <property type="match status" value="1"/>
</dbReference>
<dbReference type="GO" id="GO:0009103">
    <property type="term" value="P:lipopolysaccharide biosynthetic process"/>
    <property type="evidence" value="ECO:0007669"/>
    <property type="project" value="TreeGrafter"/>
</dbReference>
<feature type="transmembrane region" description="Helical" evidence="1">
    <location>
        <begin position="182"/>
        <end position="199"/>
    </location>
</feature>
<dbReference type="Pfam" id="PF19040">
    <property type="entry name" value="SGNH"/>
    <property type="match status" value="1"/>
</dbReference>
<dbReference type="GO" id="GO:0016747">
    <property type="term" value="F:acyltransferase activity, transferring groups other than amino-acyl groups"/>
    <property type="evidence" value="ECO:0007669"/>
    <property type="project" value="InterPro"/>
</dbReference>
<keyword evidence="1" id="KW-0812">Transmembrane</keyword>
<evidence type="ECO:0000313" key="4">
    <source>
        <dbReference type="EMBL" id="PZP56687.1"/>
    </source>
</evidence>
<feature type="domain" description="SGNH" evidence="3">
    <location>
        <begin position="423"/>
        <end position="651"/>
    </location>
</feature>
<dbReference type="GO" id="GO:0016020">
    <property type="term" value="C:membrane"/>
    <property type="evidence" value="ECO:0007669"/>
    <property type="project" value="TreeGrafter"/>
</dbReference>
<dbReference type="InterPro" id="IPR002656">
    <property type="entry name" value="Acyl_transf_3_dom"/>
</dbReference>
<feature type="transmembrane region" description="Helical" evidence="1">
    <location>
        <begin position="259"/>
        <end position="281"/>
    </location>
</feature>
<feature type="transmembrane region" description="Helical" evidence="1">
    <location>
        <begin position="235"/>
        <end position="253"/>
    </location>
</feature>
<feature type="transmembrane region" description="Helical" evidence="1">
    <location>
        <begin position="89"/>
        <end position="109"/>
    </location>
</feature>
<keyword evidence="1" id="KW-0472">Membrane</keyword>
<sequence>MDKSTPLLLYGSPLSNALIYRPDIDGLRAIAVLSVVLFHLGGTPLTGGFVGVDIFFVISGYLITTIILKGLQQDNFSLGHFYERRILRIFPALFTVLLATSIASAILLFPSDFKYFGETLSAAGAFGSNFIFWKESGYFEAGSLTVPLLHTWSLAVEEQFYIFFPLVIIALYKFRPGFVKPAIVLALIASFALALAAVYTNSMAALFYLLPTRAWELLVGAVLATSIIPSARAILVANLCGVAGLALIAYAALGYNEDTIFPGPAALAPTIGAALIIYSGMSGDSWSRRILGTKVPVFFGKISYSLYLWHWPLIVFFTYAAPVELSGLWRAGILIFCIGISVLSWRYIEQPARNSALWSRRKLFLVSFMISLCFIGTGALIAKKEGFPDRFSDEVKRMNSVTVGESFPIIEDSPNKDYSGSYNYKIGDPKARPSFLVWGDSHAQAAAPGIDLAARKLGKSGYVLGVHSCIPSYLDVEIAIDDCNEVNKGVGEFLRKHDEIKTVILIGRWSNHHKFYAKKYKLGKTRSPTLLRDTLDNLFTELEKQGRQVVFMTEMPHASVEHVPLYLTRATYYGSDRDFTYDLKPHKELQERITPIVDYLSSRHKFRIVDPVPVFCPQGRCPMEKDGQALYSDSNHITTQGSKFYRDMYLPLLEP</sequence>